<feature type="compositionally biased region" description="Pro residues" evidence="1">
    <location>
        <begin position="263"/>
        <end position="274"/>
    </location>
</feature>
<protein>
    <submittedName>
        <fullName evidence="4">LytTR family transcriptional regulator</fullName>
    </submittedName>
</protein>
<name>A0A939JZ91_9BACT</name>
<evidence type="ECO:0000313" key="5">
    <source>
        <dbReference type="Proteomes" id="UP000664795"/>
    </source>
</evidence>
<reference evidence="4 5" key="1">
    <citation type="submission" date="2021-03" db="EMBL/GenBank/DDBJ databases">
        <title>Fibrella sp. HMF5036 genome sequencing and assembly.</title>
        <authorList>
            <person name="Kang H."/>
            <person name="Kim H."/>
            <person name="Bae S."/>
            <person name="Joh K."/>
        </authorList>
    </citation>
    <scope>NUCLEOTIDE SEQUENCE [LARGE SCALE GENOMIC DNA]</scope>
    <source>
        <strain evidence="4 5">HMF5036</strain>
    </source>
</reference>
<organism evidence="4 5">
    <name type="scientific">Fibrella aquatilis</name>
    <dbReference type="NCBI Taxonomy" id="2817059"/>
    <lineage>
        <taxon>Bacteria</taxon>
        <taxon>Pseudomonadati</taxon>
        <taxon>Bacteroidota</taxon>
        <taxon>Cytophagia</taxon>
        <taxon>Cytophagales</taxon>
        <taxon>Spirosomataceae</taxon>
        <taxon>Fibrella</taxon>
    </lineage>
</organism>
<evidence type="ECO:0000256" key="2">
    <source>
        <dbReference type="SAM" id="Phobius"/>
    </source>
</evidence>
<dbReference type="InterPro" id="IPR007492">
    <property type="entry name" value="LytTR_DNA-bd_dom"/>
</dbReference>
<keyword evidence="5" id="KW-1185">Reference proteome</keyword>
<dbReference type="SMART" id="SM00850">
    <property type="entry name" value="LytTR"/>
    <property type="match status" value="1"/>
</dbReference>
<dbReference type="GO" id="GO:0003677">
    <property type="term" value="F:DNA binding"/>
    <property type="evidence" value="ECO:0007669"/>
    <property type="project" value="InterPro"/>
</dbReference>
<dbReference type="Pfam" id="PF04397">
    <property type="entry name" value="LytTR"/>
    <property type="match status" value="1"/>
</dbReference>
<dbReference type="Proteomes" id="UP000664795">
    <property type="component" value="Unassembled WGS sequence"/>
</dbReference>
<keyword evidence="2" id="KW-1133">Transmembrane helix</keyword>
<evidence type="ECO:0000256" key="1">
    <source>
        <dbReference type="SAM" id="MobiDB-lite"/>
    </source>
</evidence>
<feature type="transmembrane region" description="Helical" evidence="2">
    <location>
        <begin position="73"/>
        <end position="95"/>
    </location>
</feature>
<feature type="transmembrane region" description="Helical" evidence="2">
    <location>
        <begin position="41"/>
        <end position="61"/>
    </location>
</feature>
<comment type="caution">
    <text evidence="4">The sequence shown here is derived from an EMBL/GenBank/DDBJ whole genome shotgun (WGS) entry which is preliminary data.</text>
</comment>
<feature type="transmembrane region" description="Helical" evidence="2">
    <location>
        <begin position="12"/>
        <end position="29"/>
    </location>
</feature>
<dbReference type="AlphaFoldDB" id="A0A939JZ91"/>
<feature type="domain" description="HTH LytTR-type" evidence="3">
    <location>
        <begin position="155"/>
        <end position="253"/>
    </location>
</feature>
<evidence type="ECO:0000313" key="4">
    <source>
        <dbReference type="EMBL" id="MBO0931178.1"/>
    </source>
</evidence>
<dbReference type="EMBL" id="JAFMYU010000006">
    <property type="protein sequence ID" value="MBO0931178.1"/>
    <property type="molecule type" value="Genomic_DNA"/>
</dbReference>
<dbReference type="Gene3D" id="2.40.50.1020">
    <property type="entry name" value="LytTr DNA-binding domain"/>
    <property type="match status" value="1"/>
</dbReference>
<feature type="region of interest" description="Disordered" evidence="1">
    <location>
        <begin position="254"/>
        <end position="274"/>
    </location>
</feature>
<evidence type="ECO:0000259" key="3">
    <source>
        <dbReference type="PROSITE" id="PS50930"/>
    </source>
</evidence>
<accession>A0A939JZ91</accession>
<keyword evidence="2" id="KW-0472">Membrane</keyword>
<sequence length="274" mass="31224">MLTFARQLRRRNHYSLIFWVAITLVFLYERTYLIQKAGLPHFIECLVVRVGLLVVLCQFHLRVLLPRFYQKKAYWTCGGLLCLSIGGYLTAQGLYDRYLFGYVIGDQHRQGLFQNLPYNLLTTTWYLLLTSLIGETKTTDSPSEVEPTTLTDNELLIKTGTQWVRLPIDSISYAQGLKDYTMLYTDTGKHIVKGSVGKLIGPFPPDQFVRIHKSYWVAWQQVRSVSATSVTLPAHTLPLGRTYAAAVLGRWQQQTTSLRETPAPAPRPRPAASR</sequence>
<proteinExistence type="predicted"/>
<keyword evidence="2" id="KW-0812">Transmembrane</keyword>
<gene>
    <name evidence="4" type="ORF">J2I48_09250</name>
</gene>
<dbReference type="PROSITE" id="PS50930">
    <property type="entry name" value="HTH_LYTTR"/>
    <property type="match status" value="1"/>
</dbReference>
<dbReference type="RefSeq" id="WP_207335150.1">
    <property type="nucleotide sequence ID" value="NZ_JAFMYU010000006.1"/>
</dbReference>